<sequence length="236" mass="26207">MSEPIRLAKRVAELTGCSRSEAEQYIEGGWVTVDGETVEAPQHPVTDERVEIDPAAELGAAEPATLLLHKPEGVTWQDAAALATPATHMAGDDSGVRPLKRHLHRLTALVPLDTEASGLMVLSQDGRVWRRLSEDYAQIEQEFLVEVRGERGPYTLSRIGHAVTYQGRGLAPCKVSWQNEVRLRFAIKDVQPGELRHRCREGGLEVVSIRRLRIGRVALAKVPVGQWRYLPPGTRF</sequence>
<dbReference type="AlphaFoldDB" id="A0A7G9TC01"/>
<evidence type="ECO:0000313" key="12">
    <source>
        <dbReference type="EMBL" id="QNN77626.1"/>
    </source>
</evidence>
<dbReference type="GO" id="GO:0003723">
    <property type="term" value="F:RNA binding"/>
    <property type="evidence" value="ECO:0007669"/>
    <property type="project" value="UniProtKB-KW"/>
</dbReference>
<evidence type="ECO:0000256" key="1">
    <source>
        <dbReference type="ARBA" id="ARBA00036390"/>
    </source>
</evidence>
<evidence type="ECO:0000256" key="7">
    <source>
        <dbReference type="ARBA" id="ARBA00042843"/>
    </source>
</evidence>
<dbReference type="Gene3D" id="3.10.290.10">
    <property type="entry name" value="RNA-binding S4 domain"/>
    <property type="match status" value="1"/>
</dbReference>
<dbReference type="PANTHER" id="PTHR47683">
    <property type="entry name" value="PSEUDOURIDINE SYNTHASE FAMILY PROTEIN-RELATED"/>
    <property type="match status" value="1"/>
</dbReference>
<dbReference type="InterPro" id="IPR050343">
    <property type="entry name" value="RsuA_PseudoU_synthase"/>
</dbReference>
<comment type="catalytic activity">
    <reaction evidence="1">
        <text>uridine(35) in tRNA(Tyr) = pseudouridine(35) in tRNA(Tyr)</text>
        <dbReference type="Rhea" id="RHEA:60556"/>
        <dbReference type="Rhea" id="RHEA-COMP:15607"/>
        <dbReference type="Rhea" id="RHEA-COMP:15608"/>
        <dbReference type="ChEBI" id="CHEBI:65314"/>
        <dbReference type="ChEBI" id="CHEBI:65315"/>
    </reaction>
</comment>
<keyword evidence="10" id="KW-0694">RNA-binding</keyword>
<organism evidence="12 13">
    <name type="scientific">Pseudoxanthomonas mexicana</name>
    <dbReference type="NCBI Taxonomy" id="128785"/>
    <lineage>
        <taxon>Bacteria</taxon>
        <taxon>Pseudomonadati</taxon>
        <taxon>Pseudomonadota</taxon>
        <taxon>Gammaproteobacteria</taxon>
        <taxon>Lysobacterales</taxon>
        <taxon>Lysobacteraceae</taxon>
        <taxon>Pseudoxanthomonas</taxon>
    </lineage>
</organism>
<evidence type="ECO:0000256" key="9">
    <source>
        <dbReference type="ARBA" id="ARBA00043147"/>
    </source>
</evidence>
<dbReference type="EC" id="5.4.99.21" evidence="3"/>
<evidence type="ECO:0000256" key="6">
    <source>
        <dbReference type="ARBA" id="ARBA00041697"/>
    </source>
</evidence>
<dbReference type="PANTHER" id="PTHR47683:SF2">
    <property type="entry name" value="RNA-BINDING S4 DOMAIN-CONTAINING PROTEIN"/>
    <property type="match status" value="1"/>
</dbReference>
<dbReference type="GeneID" id="81472738"/>
<dbReference type="GO" id="GO:0006396">
    <property type="term" value="P:RNA processing"/>
    <property type="evidence" value="ECO:0007669"/>
    <property type="project" value="UniProtKB-ARBA"/>
</dbReference>
<dbReference type="GO" id="GO:0160138">
    <property type="term" value="F:23S rRNA pseudouridine(2604) synthase activity"/>
    <property type="evidence" value="ECO:0007669"/>
    <property type="project" value="UniProtKB-EC"/>
</dbReference>
<dbReference type="PROSITE" id="PS50889">
    <property type="entry name" value="S4"/>
    <property type="match status" value="1"/>
</dbReference>
<dbReference type="RefSeq" id="WP_187573175.1">
    <property type="nucleotide sequence ID" value="NZ_CP060731.1"/>
</dbReference>
<name>A0A7G9TC01_PSEMX</name>
<gene>
    <name evidence="12" type="ORF">IAE60_17250</name>
</gene>
<evidence type="ECO:0000259" key="11">
    <source>
        <dbReference type="SMART" id="SM00363"/>
    </source>
</evidence>
<evidence type="ECO:0000256" key="3">
    <source>
        <dbReference type="ARBA" id="ARBA00038922"/>
    </source>
</evidence>
<evidence type="ECO:0000256" key="5">
    <source>
        <dbReference type="ARBA" id="ARBA00041420"/>
    </source>
</evidence>
<dbReference type="CDD" id="cd00165">
    <property type="entry name" value="S4"/>
    <property type="match status" value="1"/>
</dbReference>
<dbReference type="EMBL" id="CP060731">
    <property type="protein sequence ID" value="QNN77626.1"/>
    <property type="molecule type" value="Genomic_DNA"/>
</dbReference>
<dbReference type="Proteomes" id="UP000515838">
    <property type="component" value="Chromosome"/>
</dbReference>
<dbReference type="SUPFAM" id="SSF55120">
    <property type="entry name" value="Pseudouridine synthase"/>
    <property type="match status" value="1"/>
</dbReference>
<feature type="domain" description="RNA-binding S4" evidence="11">
    <location>
        <begin position="5"/>
        <end position="63"/>
    </location>
</feature>
<accession>A0A7G9TC01</accession>
<comment type="catalytic activity">
    <reaction evidence="2">
        <text>uridine(2604) in 23S rRNA = pseudouridine(2604) in 23S rRNA</text>
        <dbReference type="Rhea" id="RHEA:38875"/>
        <dbReference type="Rhea" id="RHEA-COMP:10093"/>
        <dbReference type="Rhea" id="RHEA-COMP:10094"/>
        <dbReference type="ChEBI" id="CHEBI:65314"/>
        <dbReference type="ChEBI" id="CHEBI:65315"/>
        <dbReference type="EC" id="5.4.99.21"/>
    </reaction>
</comment>
<proteinExistence type="predicted"/>
<dbReference type="Gene3D" id="3.30.2350.10">
    <property type="entry name" value="Pseudouridine synthase"/>
    <property type="match status" value="1"/>
</dbReference>
<dbReference type="SUPFAM" id="SSF55174">
    <property type="entry name" value="Alpha-L RNA-binding motif"/>
    <property type="match status" value="1"/>
</dbReference>
<evidence type="ECO:0000256" key="4">
    <source>
        <dbReference type="ARBA" id="ARBA00039989"/>
    </source>
</evidence>
<reference evidence="12 13" key="1">
    <citation type="submission" date="2020-08" db="EMBL/GenBank/DDBJ databases">
        <title>Streptomycin Non-resistant strain, P. mexicana.</title>
        <authorList>
            <person name="Ganesh-Kumar S."/>
            <person name="Zhe T."/>
            <person name="Yu Z."/>
            <person name="Min Y."/>
        </authorList>
    </citation>
    <scope>NUCLEOTIDE SEQUENCE [LARGE SCALE GENOMIC DNA]</scope>
    <source>
        <strain evidence="12 13">GTZY2</strain>
    </source>
</reference>
<evidence type="ECO:0000256" key="2">
    <source>
        <dbReference type="ARBA" id="ARBA00036535"/>
    </source>
</evidence>
<dbReference type="GO" id="GO:0001522">
    <property type="term" value="P:pseudouridine synthesis"/>
    <property type="evidence" value="ECO:0007669"/>
    <property type="project" value="InterPro"/>
</dbReference>
<dbReference type="SMART" id="SM00363">
    <property type="entry name" value="S4"/>
    <property type="match status" value="1"/>
</dbReference>
<dbReference type="Pfam" id="PF01479">
    <property type="entry name" value="S4"/>
    <property type="match status" value="1"/>
</dbReference>
<dbReference type="CDD" id="cd02555">
    <property type="entry name" value="PSSA_1"/>
    <property type="match status" value="1"/>
</dbReference>
<protein>
    <recommendedName>
        <fullName evidence="4">Dual-specificity RNA pseudouridine synthase RluF</fullName>
        <ecNumber evidence="3">5.4.99.21</ecNumber>
    </recommendedName>
    <alternativeName>
        <fullName evidence="6">23S rRNA pseudouridine(2604) synthase</fullName>
    </alternativeName>
    <alternativeName>
        <fullName evidence="8">Ribosomal large subunit pseudouridine synthase F</fullName>
    </alternativeName>
    <alternativeName>
        <fullName evidence="7">rRNA pseudouridylate synthase F</fullName>
    </alternativeName>
    <alternativeName>
        <fullName evidence="9">rRNA-uridine isomerase F</fullName>
    </alternativeName>
    <alternativeName>
        <fullName evidence="5">tRNA(Tyr) pseudouridine(35) synthase</fullName>
    </alternativeName>
</protein>
<dbReference type="InterPro" id="IPR036986">
    <property type="entry name" value="S4_RNA-bd_sf"/>
</dbReference>
<evidence type="ECO:0000313" key="13">
    <source>
        <dbReference type="Proteomes" id="UP000515838"/>
    </source>
</evidence>
<evidence type="ECO:0000256" key="8">
    <source>
        <dbReference type="ARBA" id="ARBA00042890"/>
    </source>
</evidence>
<evidence type="ECO:0000256" key="10">
    <source>
        <dbReference type="PROSITE-ProRule" id="PRU00182"/>
    </source>
</evidence>
<dbReference type="InterPro" id="IPR002942">
    <property type="entry name" value="S4_RNA-bd"/>
</dbReference>
<dbReference type="InterPro" id="IPR020103">
    <property type="entry name" value="PsdUridine_synth_cat_dom_sf"/>
</dbReference>